<gene>
    <name evidence="1" type="ORF">V6N11_031257</name>
</gene>
<dbReference type="Proteomes" id="UP001396334">
    <property type="component" value="Unassembled WGS sequence"/>
</dbReference>
<sequence length="140" mass="14344">MVSQNPWIMHSSKCLINSCSSSSGLEGAVLDTVQPAGVLLFRLVEASGVVWLAKSMIAGVRAGDSIGTSRTAGAELLVCCAVELSGISSLVGVGPLGLWWSLEDCQSKMSFSSSDERCNSSVSPGGTYGLADGIGWAAAE</sequence>
<name>A0ABR2SXY3_9ROSI</name>
<organism evidence="1 2">
    <name type="scientific">Hibiscus sabdariffa</name>
    <name type="common">roselle</name>
    <dbReference type="NCBI Taxonomy" id="183260"/>
    <lineage>
        <taxon>Eukaryota</taxon>
        <taxon>Viridiplantae</taxon>
        <taxon>Streptophyta</taxon>
        <taxon>Embryophyta</taxon>
        <taxon>Tracheophyta</taxon>
        <taxon>Spermatophyta</taxon>
        <taxon>Magnoliopsida</taxon>
        <taxon>eudicotyledons</taxon>
        <taxon>Gunneridae</taxon>
        <taxon>Pentapetalae</taxon>
        <taxon>rosids</taxon>
        <taxon>malvids</taxon>
        <taxon>Malvales</taxon>
        <taxon>Malvaceae</taxon>
        <taxon>Malvoideae</taxon>
        <taxon>Hibiscus</taxon>
    </lineage>
</organism>
<keyword evidence="2" id="KW-1185">Reference proteome</keyword>
<protein>
    <submittedName>
        <fullName evidence="1">Uncharacterized protein</fullName>
    </submittedName>
</protein>
<proteinExistence type="predicted"/>
<reference evidence="1 2" key="1">
    <citation type="journal article" date="2024" name="G3 (Bethesda)">
        <title>Genome assembly of Hibiscus sabdariffa L. provides insights into metabolisms of medicinal natural products.</title>
        <authorList>
            <person name="Kim T."/>
        </authorList>
    </citation>
    <scope>NUCLEOTIDE SEQUENCE [LARGE SCALE GENOMIC DNA]</scope>
    <source>
        <strain evidence="1">TK-2024</strain>
        <tissue evidence="1">Old leaves</tissue>
    </source>
</reference>
<dbReference type="EMBL" id="JBBPBN010000010">
    <property type="protein sequence ID" value="KAK9029812.1"/>
    <property type="molecule type" value="Genomic_DNA"/>
</dbReference>
<comment type="caution">
    <text evidence="1">The sequence shown here is derived from an EMBL/GenBank/DDBJ whole genome shotgun (WGS) entry which is preliminary data.</text>
</comment>
<evidence type="ECO:0000313" key="2">
    <source>
        <dbReference type="Proteomes" id="UP001396334"/>
    </source>
</evidence>
<accession>A0ABR2SXY3</accession>
<evidence type="ECO:0000313" key="1">
    <source>
        <dbReference type="EMBL" id="KAK9029812.1"/>
    </source>
</evidence>